<dbReference type="OrthoDB" id="8876749at2759"/>
<evidence type="ECO:0000256" key="7">
    <source>
        <dbReference type="ARBA" id="ARBA00023040"/>
    </source>
</evidence>
<feature type="transmembrane region" description="Helical" evidence="13">
    <location>
        <begin position="50"/>
        <end position="73"/>
    </location>
</feature>
<dbReference type="GO" id="GO:0033038">
    <property type="term" value="F:bitter taste receptor activity"/>
    <property type="evidence" value="ECO:0007669"/>
    <property type="project" value="InterPro"/>
</dbReference>
<organism evidence="14 15">
    <name type="scientific">Eleutherodactylus coqui</name>
    <name type="common">Puerto Rican coqui</name>
    <dbReference type="NCBI Taxonomy" id="57060"/>
    <lineage>
        <taxon>Eukaryota</taxon>
        <taxon>Metazoa</taxon>
        <taxon>Chordata</taxon>
        <taxon>Craniata</taxon>
        <taxon>Vertebrata</taxon>
        <taxon>Euteleostomi</taxon>
        <taxon>Amphibia</taxon>
        <taxon>Batrachia</taxon>
        <taxon>Anura</taxon>
        <taxon>Neobatrachia</taxon>
        <taxon>Hyloidea</taxon>
        <taxon>Eleutherodactylidae</taxon>
        <taxon>Eleutherodactylinae</taxon>
        <taxon>Eleutherodactylus</taxon>
        <taxon>Eleutherodactylus</taxon>
    </lineage>
</organism>
<evidence type="ECO:0000256" key="9">
    <source>
        <dbReference type="ARBA" id="ARBA00023170"/>
    </source>
</evidence>
<sequence length="302" mass="35118">MSILMIFTISLDVCVLLVSTSGHMFILLVNALDAAKSRRLHLGDRLICNISVVNILFLNLNIFEDIFFFLRPINISIEAANKCFLVLYLTMHSSNIWFSTWLCVYFCVTIVKINQRFYIYLQKIFPKVVTWICIFTVLQSIIFSFFSVRTNSAELSSNSTDTVYDVIESLRMYYMYTPHIYIYSVTFSASFIISYASALTVIFFLFKHMKKMKHNSEVPRNTPNVEAHIRAIRTILALLAINTLLFLSALHWFTMNSITNYQHFTIIFSALHSLLLPLVLIKLNSKLNKILQKFLQNWTFSE</sequence>
<protein>
    <recommendedName>
        <fullName evidence="12">Taste receptor type 2</fullName>
    </recommendedName>
</protein>
<evidence type="ECO:0000256" key="13">
    <source>
        <dbReference type="SAM" id="Phobius"/>
    </source>
</evidence>
<gene>
    <name evidence="14" type="ORF">GDO78_019055</name>
</gene>
<dbReference type="Gene3D" id="1.20.1070.10">
    <property type="entry name" value="Rhodopsin 7-helix transmembrane proteins"/>
    <property type="match status" value="1"/>
</dbReference>
<dbReference type="EMBL" id="WNTK01035890">
    <property type="protein sequence ID" value="KAG9460861.1"/>
    <property type="molecule type" value="Genomic_DNA"/>
</dbReference>
<evidence type="ECO:0000313" key="14">
    <source>
        <dbReference type="EMBL" id="KAG9460861.1"/>
    </source>
</evidence>
<dbReference type="GO" id="GO:0004930">
    <property type="term" value="F:G protein-coupled receptor activity"/>
    <property type="evidence" value="ECO:0007669"/>
    <property type="project" value="UniProtKB-KW"/>
</dbReference>
<evidence type="ECO:0000256" key="4">
    <source>
        <dbReference type="ARBA" id="ARBA00022606"/>
    </source>
</evidence>
<keyword evidence="6 13" id="KW-1133">Transmembrane helix</keyword>
<proteinExistence type="inferred from homology"/>
<feature type="transmembrane region" description="Helical" evidence="13">
    <location>
        <begin position="85"/>
        <end position="108"/>
    </location>
</feature>
<keyword evidence="9 12" id="KW-0675">Receptor</keyword>
<keyword evidence="5 12" id="KW-0812">Transmembrane</keyword>
<feature type="transmembrane region" description="Helical" evidence="13">
    <location>
        <begin position="6"/>
        <end position="29"/>
    </location>
</feature>
<evidence type="ECO:0000256" key="8">
    <source>
        <dbReference type="ARBA" id="ARBA00023136"/>
    </source>
</evidence>
<reference evidence="14" key="1">
    <citation type="thesis" date="2020" institute="ProQuest LLC" country="789 East Eisenhower Parkway, Ann Arbor, MI, USA">
        <title>Comparative Genomics and Chromosome Evolution.</title>
        <authorList>
            <person name="Mudd A.B."/>
        </authorList>
    </citation>
    <scope>NUCLEOTIDE SEQUENCE</scope>
    <source>
        <strain evidence="14">HN-11 Male</strain>
        <tissue evidence="14">Kidney and liver</tissue>
    </source>
</reference>
<accession>A0A8J6B532</accession>
<evidence type="ECO:0000256" key="3">
    <source>
        <dbReference type="ARBA" id="ARBA00022480"/>
    </source>
</evidence>
<feature type="transmembrane region" description="Helical" evidence="13">
    <location>
        <begin position="180"/>
        <end position="206"/>
    </location>
</feature>
<evidence type="ECO:0000256" key="12">
    <source>
        <dbReference type="RuleBase" id="RU004424"/>
    </source>
</evidence>
<feature type="transmembrane region" description="Helical" evidence="13">
    <location>
        <begin position="261"/>
        <end position="281"/>
    </location>
</feature>
<keyword evidence="8 12" id="KW-0472">Membrane</keyword>
<evidence type="ECO:0000256" key="2">
    <source>
        <dbReference type="ARBA" id="ARBA00007376"/>
    </source>
</evidence>
<comment type="caution">
    <text evidence="14">The sequence shown here is derived from an EMBL/GenBank/DDBJ whole genome shotgun (WGS) entry which is preliminary data.</text>
</comment>
<dbReference type="SUPFAM" id="SSF81321">
    <property type="entry name" value="Family A G protein-coupled receptor-like"/>
    <property type="match status" value="1"/>
</dbReference>
<keyword evidence="7 12" id="KW-0297">G-protein coupled receptor</keyword>
<evidence type="ECO:0000256" key="10">
    <source>
        <dbReference type="ARBA" id="ARBA00023224"/>
    </source>
</evidence>
<evidence type="ECO:0000256" key="5">
    <source>
        <dbReference type="ARBA" id="ARBA00022692"/>
    </source>
</evidence>
<evidence type="ECO:0000256" key="1">
    <source>
        <dbReference type="ARBA" id="ARBA00004141"/>
    </source>
</evidence>
<name>A0A8J6B532_ELECQ</name>
<keyword evidence="3 12" id="KW-0919">Taste</keyword>
<dbReference type="Proteomes" id="UP000770717">
    <property type="component" value="Unassembled WGS sequence"/>
</dbReference>
<feature type="transmembrane region" description="Helical" evidence="13">
    <location>
        <begin position="128"/>
        <end position="148"/>
    </location>
</feature>
<evidence type="ECO:0000313" key="15">
    <source>
        <dbReference type="Proteomes" id="UP000770717"/>
    </source>
</evidence>
<dbReference type="AlphaFoldDB" id="A0A8J6B532"/>
<dbReference type="PANTHER" id="PTHR11394:SF155">
    <property type="entry name" value="TASTE RECEPTOR TYPE 2"/>
    <property type="match status" value="1"/>
</dbReference>
<evidence type="ECO:0000256" key="6">
    <source>
        <dbReference type="ARBA" id="ARBA00022989"/>
    </source>
</evidence>
<evidence type="ECO:0000256" key="11">
    <source>
        <dbReference type="RuleBase" id="RU004423"/>
    </source>
</evidence>
<keyword evidence="10 12" id="KW-0807">Transducer</keyword>
<keyword evidence="15" id="KW-1185">Reference proteome</keyword>
<dbReference type="GO" id="GO:0016020">
    <property type="term" value="C:membrane"/>
    <property type="evidence" value="ECO:0007669"/>
    <property type="project" value="UniProtKB-SubCell"/>
</dbReference>
<comment type="similarity">
    <text evidence="2 11">Belongs to the G-protein coupled receptor T2R family.</text>
</comment>
<dbReference type="PANTHER" id="PTHR11394">
    <property type="entry name" value="TASTE RECEPTOR TYPE 2"/>
    <property type="match status" value="1"/>
</dbReference>
<feature type="transmembrane region" description="Helical" evidence="13">
    <location>
        <begin position="235"/>
        <end position="255"/>
    </location>
</feature>
<dbReference type="InterPro" id="IPR007960">
    <property type="entry name" value="TAS2R"/>
</dbReference>
<dbReference type="Pfam" id="PF05296">
    <property type="entry name" value="TAS2R"/>
    <property type="match status" value="1"/>
</dbReference>
<comment type="subcellular location">
    <subcellularLocation>
        <location evidence="1 12">Membrane</location>
        <topology evidence="1 12">Multi-pass membrane protein</topology>
    </subcellularLocation>
</comment>
<keyword evidence="4 12" id="KW-0716">Sensory transduction</keyword>